<feature type="domain" description="Rhodanese" evidence="1">
    <location>
        <begin position="20"/>
        <end position="119"/>
    </location>
</feature>
<accession>A0A139BR14</accession>
<evidence type="ECO:0000259" key="1">
    <source>
        <dbReference type="PROSITE" id="PS50206"/>
    </source>
</evidence>
<gene>
    <name evidence="2" type="ORF">AWT59_2441</name>
</gene>
<comment type="caution">
    <text evidence="2">The sequence shown here is derived from an EMBL/GenBank/DDBJ whole genome shotgun (WGS) entry which is preliminary data.</text>
</comment>
<reference evidence="2 3" key="1">
    <citation type="submission" date="2016-02" db="EMBL/GenBank/DDBJ databases">
        <authorList>
            <person name="Wen L."/>
            <person name="He K."/>
            <person name="Yang H."/>
        </authorList>
    </citation>
    <scope>NUCLEOTIDE SEQUENCE [LARGE SCALE GENOMIC DNA]</scope>
    <source>
        <strain evidence="2">ShG14-8</strain>
    </source>
</reference>
<dbReference type="InterPro" id="IPR052367">
    <property type="entry name" value="Thiosulfate_ST/Rhodanese-like"/>
</dbReference>
<dbReference type="PROSITE" id="PS50206">
    <property type="entry name" value="RHODANESE_3"/>
    <property type="match status" value="1"/>
</dbReference>
<name>A0A139BR14_9PROT</name>
<dbReference type="PANTHER" id="PTHR45431:SF3">
    <property type="entry name" value="RHODANESE-LIKE DOMAIN-CONTAINING PROTEIN 15, CHLOROPLASTIC"/>
    <property type="match status" value="1"/>
</dbReference>
<sequence length="133" mass="15129">MREFTMKHLTPKQTYDFLQANPEAVFVDVRSEMEHMFVGHPKGSILIPWVDGPEWDINPHFVSHVKKAASANRPVVLICRSGRRSVDAGLALEKAGLTEVYNVLHGFEGELDEGHHRNSHNGWRFDGLPWTQT</sequence>
<dbReference type="EMBL" id="LSLI01000075">
    <property type="protein sequence ID" value="KXS31436.1"/>
    <property type="molecule type" value="Genomic_DNA"/>
</dbReference>
<proteinExistence type="predicted"/>
<evidence type="ECO:0000313" key="2">
    <source>
        <dbReference type="EMBL" id="KXS31436.1"/>
    </source>
</evidence>
<evidence type="ECO:0000313" key="3">
    <source>
        <dbReference type="Proteomes" id="UP000070578"/>
    </source>
</evidence>
<dbReference type="Proteomes" id="UP000070578">
    <property type="component" value="Unassembled WGS sequence"/>
</dbReference>
<protein>
    <submittedName>
        <fullName evidence="2">Rhodanese domain protein</fullName>
    </submittedName>
</protein>
<dbReference type="Gene3D" id="3.40.250.10">
    <property type="entry name" value="Rhodanese-like domain"/>
    <property type="match status" value="1"/>
</dbReference>
<dbReference type="InterPro" id="IPR001763">
    <property type="entry name" value="Rhodanese-like_dom"/>
</dbReference>
<dbReference type="CDD" id="cd01522">
    <property type="entry name" value="RHOD_1"/>
    <property type="match status" value="1"/>
</dbReference>
<dbReference type="PATRIC" id="fig|1796491.3.peg.2664"/>
<reference evidence="2 3" key="2">
    <citation type="submission" date="2016-03" db="EMBL/GenBank/DDBJ databases">
        <title>New uncultured bacterium of the family Gallionellaceae from acid mine drainage: description and reconstruction of genome based on metagenomic analysis of microbial community.</title>
        <authorList>
            <person name="Kadnikov V."/>
            <person name="Ivasenko D."/>
            <person name="Beletsky A."/>
            <person name="Mardanov A."/>
            <person name="Danilova E."/>
            <person name="Pimenov N."/>
            <person name="Karnachuk O."/>
            <person name="Ravin N."/>
        </authorList>
    </citation>
    <scope>NUCLEOTIDE SEQUENCE [LARGE SCALE GENOMIC DNA]</scope>
    <source>
        <strain evidence="2">ShG14-8</strain>
    </source>
</reference>
<dbReference type="PANTHER" id="PTHR45431">
    <property type="entry name" value="RHODANESE-LIKE DOMAIN-CONTAINING PROTEIN 15, CHLOROPLASTIC"/>
    <property type="match status" value="1"/>
</dbReference>
<dbReference type="SUPFAM" id="SSF52821">
    <property type="entry name" value="Rhodanese/Cell cycle control phosphatase"/>
    <property type="match status" value="1"/>
</dbReference>
<dbReference type="AlphaFoldDB" id="A0A139BR14"/>
<dbReference type="SMART" id="SM00450">
    <property type="entry name" value="RHOD"/>
    <property type="match status" value="1"/>
</dbReference>
<dbReference type="InterPro" id="IPR036873">
    <property type="entry name" value="Rhodanese-like_dom_sf"/>
</dbReference>
<dbReference type="Pfam" id="PF00581">
    <property type="entry name" value="Rhodanese"/>
    <property type="match status" value="1"/>
</dbReference>
<organism evidence="2 3">
    <name type="scientific">Candidatus Gallionella acididurans</name>
    <dbReference type="NCBI Taxonomy" id="1796491"/>
    <lineage>
        <taxon>Bacteria</taxon>
        <taxon>Pseudomonadati</taxon>
        <taxon>Pseudomonadota</taxon>
        <taxon>Betaproteobacteria</taxon>
        <taxon>Nitrosomonadales</taxon>
        <taxon>Gallionellaceae</taxon>
        <taxon>Gallionella</taxon>
    </lineage>
</organism>